<keyword evidence="1" id="KW-1133">Transmembrane helix</keyword>
<dbReference type="InterPro" id="IPR046151">
    <property type="entry name" value="DUF6153"/>
</dbReference>
<feature type="transmembrane region" description="Helical" evidence="1">
    <location>
        <begin position="104"/>
        <end position="124"/>
    </location>
</feature>
<name>A0A1Y5P3G5_9MICO</name>
<evidence type="ECO:0000313" key="2">
    <source>
        <dbReference type="EMBL" id="SBS73234.1"/>
    </source>
</evidence>
<evidence type="ECO:0000256" key="1">
    <source>
        <dbReference type="SAM" id="Phobius"/>
    </source>
</evidence>
<dbReference type="EMBL" id="FLQR01000008">
    <property type="protein sequence ID" value="SBS73234.1"/>
    <property type="molecule type" value="Genomic_DNA"/>
</dbReference>
<sequence>MLVIDSVVRHRLRRLRSLNAVVLAIATAVIVGLLAMHVLSAPGASHHAHTTSITTASITAAASAVPHAAAHDGEIAPNSHPVAPASVVDCDCDQATPSTLPAPVHTMLLMACVLALLAFVLIIAPRVPFLRVAATGSDTSPDRLRAATSARARAPSLIVLSISRT</sequence>
<dbReference type="AlphaFoldDB" id="A0A1Y5P3G5"/>
<keyword evidence="1" id="KW-0472">Membrane</keyword>
<dbReference type="Pfam" id="PF19650">
    <property type="entry name" value="DUF6153"/>
    <property type="match status" value="1"/>
</dbReference>
<reference evidence="2" key="1">
    <citation type="submission" date="2016-03" db="EMBL/GenBank/DDBJ databases">
        <authorList>
            <person name="Ploux O."/>
        </authorList>
    </citation>
    <scope>NUCLEOTIDE SEQUENCE</scope>
    <source>
        <strain evidence="2">UC1</strain>
    </source>
</reference>
<dbReference type="RefSeq" id="WP_295576425.1">
    <property type="nucleotide sequence ID" value="NZ_FLQR01000008.1"/>
</dbReference>
<protein>
    <submittedName>
        <fullName evidence="2">Uncharacterized protein</fullName>
    </submittedName>
</protein>
<proteinExistence type="predicted"/>
<organism evidence="2">
    <name type="scientific">uncultured Microbacterium sp</name>
    <dbReference type="NCBI Taxonomy" id="191216"/>
    <lineage>
        <taxon>Bacteria</taxon>
        <taxon>Bacillati</taxon>
        <taxon>Actinomycetota</taxon>
        <taxon>Actinomycetes</taxon>
        <taxon>Micrococcales</taxon>
        <taxon>Microbacteriaceae</taxon>
        <taxon>Microbacterium</taxon>
        <taxon>environmental samples</taxon>
    </lineage>
</organism>
<keyword evidence="1" id="KW-0812">Transmembrane</keyword>
<gene>
    <name evidence="2" type="ORF">MIPYR_40056</name>
</gene>
<accession>A0A1Y5P3G5</accession>
<feature type="transmembrane region" description="Helical" evidence="1">
    <location>
        <begin position="20"/>
        <end position="39"/>
    </location>
</feature>